<dbReference type="HAMAP" id="MF_02095">
    <property type="entry name" value="CysQ"/>
    <property type="match status" value="1"/>
</dbReference>
<dbReference type="Proteomes" id="UP000006457">
    <property type="component" value="Unassembled WGS sequence"/>
</dbReference>
<comment type="subcellular location">
    <subcellularLocation>
        <location evidence="4">Cell inner membrane</location>
        <topology evidence="4">Peripheral membrane protein</topology>
        <orientation evidence="4">Cytoplasmic side</orientation>
    </subcellularLocation>
</comment>
<dbReference type="EC" id="3.1.3.7" evidence="4"/>
<evidence type="ECO:0000256" key="4">
    <source>
        <dbReference type="HAMAP-Rule" id="MF_02095"/>
    </source>
</evidence>
<dbReference type="GO" id="GO:0000287">
    <property type="term" value="F:magnesium ion binding"/>
    <property type="evidence" value="ECO:0007669"/>
    <property type="project" value="UniProtKB-UniRule"/>
</dbReference>
<comment type="cofactor">
    <cofactor evidence="4 5">
        <name>Mg(2+)</name>
        <dbReference type="ChEBI" id="CHEBI:18420"/>
    </cofactor>
</comment>
<dbReference type="SUPFAM" id="SSF56655">
    <property type="entry name" value="Carbohydrate phosphatase"/>
    <property type="match status" value="1"/>
</dbReference>
<feature type="binding site" evidence="4">
    <location>
        <begin position="90"/>
        <end position="93"/>
    </location>
    <ligand>
        <name>substrate</name>
    </ligand>
</feature>
<comment type="similarity">
    <text evidence="4">Belongs to the inositol monophosphatase superfamily. CysQ family.</text>
</comment>
<dbReference type="eggNOG" id="COG1218">
    <property type="taxonomic scope" value="Bacteria"/>
</dbReference>
<evidence type="ECO:0000313" key="6">
    <source>
        <dbReference type="EMBL" id="EIJ69094.1"/>
    </source>
</evidence>
<dbReference type="NCBIfam" id="TIGR01331">
    <property type="entry name" value="bisphos_cysQ"/>
    <property type="match status" value="1"/>
</dbReference>
<feature type="binding site" evidence="5">
    <location>
        <position position="214"/>
    </location>
    <ligand>
        <name>Mg(2+)</name>
        <dbReference type="ChEBI" id="CHEBI:18420"/>
        <label>1</label>
        <note>catalytic</note>
    </ligand>
</feature>
<feature type="binding site" evidence="4">
    <location>
        <position position="68"/>
    </location>
    <ligand>
        <name>Mg(2+)</name>
        <dbReference type="ChEBI" id="CHEBI:18420"/>
        <label>1</label>
    </ligand>
</feature>
<evidence type="ECO:0000256" key="5">
    <source>
        <dbReference type="PIRSR" id="PIRSR600760-2"/>
    </source>
</evidence>
<dbReference type="Gene3D" id="3.30.540.10">
    <property type="entry name" value="Fructose-1,6-Bisphosphatase, subunit A, domain 1"/>
    <property type="match status" value="1"/>
</dbReference>
<evidence type="ECO:0000256" key="2">
    <source>
        <dbReference type="ARBA" id="ARBA00022723"/>
    </source>
</evidence>
<proteinExistence type="inferred from homology"/>
<organism evidence="6 7">
    <name type="scientific">Pasteurella bettyae CCUG 2042</name>
    <dbReference type="NCBI Taxonomy" id="1095749"/>
    <lineage>
        <taxon>Bacteria</taxon>
        <taxon>Pseudomonadati</taxon>
        <taxon>Pseudomonadota</taxon>
        <taxon>Gammaproteobacteria</taxon>
        <taxon>Pasteurellales</taxon>
        <taxon>Pasteurellaceae</taxon>
        <taxon>Pasteurella</taxon>
    </lineage>
</organism>
<keyword evidence="4" id="KW-1003">Cell membrane</keyword>
<keyword evidence="4" id="KW-0472">Membrane</keyword>
<feature type="binding site" evidence="4">
    <location>
        <position position="214"/>
    </location>
    <ligand>
        <name>substrate</name>
    </ligand>
</feature>
<dbReference type="OrthoDB" id="9785695at2"/>
<keyword evidence="4" id="KW-0997">Cell inner membrane</keyword>
<accession>I3DBK1</accession>
<dbReference type="GO" id="GO:0000103">
    <property type="term" value="P:sulfate assimilation"/>
    <property type="evidence" value="ECO:0007669"/>
    <property type="project" value="TreeGrafter"/>
</dbReference>
<evidence type="ECO:0000256" key="3">
    <source>
        <dbReference type="ARBA" id="ARBA00022842"/>
    </source>
</evidence>
<feature type="binding site" evidence="5">
    <location>
        <position position="91"/>
    </location>
    <ligand>
        <name>Mg(2+)</name>
        <dbReference type="ChEBI" id="CHEBI:18420"/>
        <label>1</label>
        <note>catalytic</note>
    </ligand>
</feature>
<keyword evidence="4 6" id="KW-0378">Hydrolase</keyword>
<feature type="binding site" evidence="4">
    <location>
        <position position="91"/>
    </location>
    <ligand>
        <name>Mg(2+)</name>
        <dbReference type="ChEBI" id="CHEBI:18420"/>
        <label>2</label>
    </ligand>
</feature>
<comment type="caution">
    <text evidence="6">The sequence shown here is derived from an EMBL/GenBank/DDBJ whole genome shotgun (WGS) entry which is preliminary data.</text>
</comment>
<feature type="binding site" evidence="4">
    <location>
        <position position="88"/>
    </location>
    <ligand>
        <name>Mg(2+)</name>
        <dbReference type="ChEBI" id="CHEBI:18420"/>
        <label>1</label>
    </ligand>
</feature>
<dbReference type="GO" id="GO:0005886">
    <property type="term" value="C:plasma membrane"/>
    <property type="evidence" value="ECO:0007669"/>
    <property type="project" value="UniProtKB-SubCell"/>
</dbReference>
<protein>
    <recommendedName>
        <fullName evidence="4">3'(2'),5'-bisphosphate nucleotidase CysQ</fullName>
        <ecNumber evidence="4">3.1.3.7</ecNumber>
    </recommendedName>
    <alternativeName>
        <fullName evidence="4">3'(2'),5-bisphosphonucleoside 3'(2')-phosphohydrolase</fullName>
    </alternativeName>
    <alternativeName>
        <fullName evidence="4">3'-phosphoadenosine 5'-phosphate phosphatase</fullName>
        <shortName evidence="4">PAP phosphatase</shortName>
    </alternativeName>
</protein>
<dbReference type="InterPro" id="IPR000760">
    <property type="entry name" value="Inositol_monophosphatase-like"/>
</dbReference>
<reference evidence="6 7" key="1">
    <citation type="submission" date="2012-03" db="EMBL/GenBank/DDBJ databases">
        <authorList>
            <person name="Harkins D.M."/>
            <person name="Madupu R."/>
            <person name="Durkin A.S."/>
            <person name="Torralba M."/>
            <person name="Methe B."/>
            <person name="Sutton G.G."/>
            <person name="Nelson K.E."/>
        </authorList>
    </citation>
    <scope>NUCLEOTIDE SEQUENCE [LARGE SCALE GENOMIC DNA]</scope>
    <source>
        <strain evidence="6 7">CCUG 2042</strain>
    </source>
</reference>
<keyword evidence="3 4" id="KW-0460">Magnesium</keyword>
<dbReference type="CDD" id="cd01638">
    <property type="entry name" value="CysQ"/>
    <property type="match status" value="1"/>
</dbReference>
<feature type="binding site" evidence="5">
    <location>
        <position position="90"/>
    </location>
    <ligand>
        <name>Mg(2+)</name>
        <dbReference type="ChEBI" id="CHEBI:18420"/>
        <label>2</label>
    </ligand>
</feature>
<sequence length="267" mass="30637">MEITQQLLNDVLELAKQAGEHSKVFYAKNLTVQTKSDNTPVTEADLFISQFLTQKLTSITPDIPVLSEENCHIDFNERKQWQAYWLIDPIDGTQQFISHTDQFSVMICLVQNNQPMLGVIHAPMLNRTYYAWREHGAFLIENGITKKLPKIQPHNRTQIKIAIGSSNPEKIRQSIKSPYQPEFIVYGSSSLKSGLVAEGIVDCYVRFGNTGEWDTAVADILLHEVDCKIFDLSFQPLTYNQRETLINPYFVMGNCKLDWQKIFQFNT</sequence>
<dbReference type="Gene3D" id="3.40.190.80">
    <property type="match status" value="1"/>
</dbReference>
<dbReference type="Pfam" id="PF00459">
    <property type="entry name" value="Inositol_P"/>
    <property type="match status" value="1"/>
</dbReference>
<dbReference type="PANTHER" id="PTHR43028:SF7">
    <property type="entry name" value="3'(2'),5'-BISPHOSPHATE NUCLEOTIDASE CYSQ"/>
    <property type="match status" value="1"/>
</dbReference>
<comment type="function">
    <text evidence="4">Converts adenosine-3',5'-bisphosphate (PAP) to AMP.</text>
</comment>
<dbReference type="GO" id="GO:0050427">
    <property type="term" value="P:3'-phosphoadenosine 5'-phosphosulfate metabolic process"/>
    <property type="evidence" value="ECO:0007669"/>
    <property type="project" value="TreeGrafter"/>
</dbReference>
<feature type="binding site" evidence="4">
    <location>
        <position position="214"/>
    </location>
    <ligand>
        <name>Mg(2+)</name>
        <dbReference type="ChEBI" id="CHEBI:18420"/>
        <label>2</label>
    </ligand>
</feature>
<dbReference type="EMBL" id="AJSX01000033">
    <property type="protein sequence ID" value="EIJ69094.1"/>
    <property type="molecule type" value="Genomic_DNA"/>
</dbReference>
<dbReference type="RefSeq" id="WP_005760844.1">
    <property type="nucleotide sequence ID" value="NZ_AJSX01000033.1"/>
</dbReference>
<keyword evidence="2 4" id="KW-0479">Metal-binding</keyword>
<dbReference type="InterPro" id="IPR050725">
    <property type="entry name" value="CysQ/Inositol_MonoPase"/>
</dbReference>
<feature type="binding site" evidence="5">
    <location>
        <position position="88"/>
    </location>
    <ligand>
        <name>Mg(2+)</name>
        <dbReference type="ChEBI" id="CHEBI:18420"/>
        <label>1</label>
        <note>catalytic</note>
    </ligand>
</feature>
<evidence type="ECO:0000313" key="7">
    <source>
        <dbReference type="Proteomes" id="UP000006457"/>
    </source>
</evidence>
<keyword evidence="7" id="KW-1185">Reference proteome</keyword>
<comment type="catalytic activity">
    <reaction evidence="1 4">
        <text>adenosine 3',5'-bisphosphate + H2O = AMP + phosphate</text>
        <dbReference type="Rhea" id="RHEA:10040"/>
        <dbReference type="ChEBI" id="CHEBI:15377"/>
        <dbReference type="ChEBI" id="CHEBI:43474"/>
        <dbReference type="ChEBI" id="CHEBI:58343"/>
        <dbReference type="ChEBI" id="CHEBI:456215"/>
        <dbReference type="EC" id="3.1.3.7"/>
    </reaction>
</comment>
<name>I3DBK1_9PAST</name>
<gene>
    <name evidence="4 6" type="primary">cysQ</name>
    <name evidence="6" type="ORF">HMPREF1052_0306</name>
</gene>
<dbReference type="PANTHER" id="PTHR43028">
    <property type="entry name" value="3'(2'),5'-BISPHOSPHATE NUCLEOTIDASE 1"/>
    <property type="match status" value="1"/>
</dbReference>
<feature type="binding site" evidence="4">
    <location>
        <position position="88"/>
    </location>
    <ligand>
        <name>Mg(2+)</name>
        <dbReference type="ChEBI" id="CHEBI:18420"/>
        <label>2</label>
    </ligand>
</feature>
<evidence type="ECO:0000256" key="1">
    <source>
        <dbReference type="ARBA" id="ARBA00001625"/>
    </source>
</evidence>
<dbReference type="GO" id="GO:0008441">
    <property type="term" value="F:3'(2'),5'-bisphosphate nucleotidase activity"/>
    <property type="evidence" value="ECO:0007669"/>
    <property type="project" value="UniProtKB-UniRule"/>
</dbReference>
<feature type="binding site" evidence="4">
    <location>
        <position position="68"/>
    </location>
    <ligand>
        <name>substrate</name>
    </ligand>
</feature>
<dbReference type="PROSITE" id="PS00629">
    <property type="entry name" value="IMP_1"/>
    <property type="match status" value="1"/>
</dbReference>
<dbReference type="InterPro" id="IPR020583">
    <property type="entry name" value="Inositol_monoP_metal-BS"/>
</dbReference>
<dbReference type="AlphaFoldDB" id="I3DBK1"/>
<feature type="binding site" evidence="4">
    <location>
        <position position="90"/>
    </location>
    <ligand>
        <name>Mg(2+)</name>
        <dbReference type="ChEBI" id="CHEBI:18420"/>
        <label>1</label>
    </ligand>
</feature>
<dbReference type="InterPro" id="IPR006240">
    <property type="entry name" value="CysQ"/>
</dbReference>
<dbReference type="PATRIC" id="fig|1095749.3.peg.1244"/>
<feature type="binding site" evidence="5">
    <location>
        <position position="68"/>
    </location>
    <ligand>
        <name>Mg(2+)</name>
        <dbReference type="ChEBI" id="CHEBI:18420"/>
        <label>1</label>
        <note>catalytic</note>
    </ligand>
</feature>